<dbReference type="AlphaFoldDB" id="A0A3D8P8U8"/>
<keyword evidence="1" id="KW-0812">Transmembrane</keyword>
<sequence>MTPARPRRGGYVSGFGLAAMLALGVVVLYTLAPQVAVEEGGGWLAEWRERVDRGRLWLHDRILDGP</sequence>
<name>A0A3D8P8U8_9RHOB</name>
<proteinExistence type="predicted"/>
<organism evidence="2 3">
    <name type="scientific">Paracoccus thiocyanatus</name>
    <dbReference type="NCBI Taxonomy" id="34006"/>
    <lineage>
        <taxon>Bacteria</taxon>
        <taxon>Pseudomonadati</taxon>
        <taxon>Pseudomonadota</taxon>
        <taxon>Alphaproteobacteria</taxon>
        <taxon>Rhodobacterales</taxon>
        <taxon>Paracoccaceae</taxon>
        <taxon>Paracoccus</taxon>
    </lineage>
</organism>
<dbReference type="EMBL" id="QFCQ01000199">
    <property type="protein sequence ID" value="RDW11768.1"/>
    <property type="molecule type" value="Genomic_DNA"/>
</dbReference>
<evidence type="ECO:0000256" key="1">
    <source>
        <dbReference type="SAM" id="Phobius"/>
    </source>
</evidence>
<accession>A0A3D8P8U8</accession>
<feature type="transmembrane region" description="Helical" evidence="1">
    <location>
        <begin position="12"/>
        <end position="32"/>
    </location>
</feature>
<dbReference type="RefSeq" id="WP_115757452.1">
    <property type="nucleotide sequence ID" value="NZ_QFCQ01000199.1"/>
</dbReference>
<comment type="caution">
    <text evidence="2">The sequence shown here is derived from an EMBL/GenBank/DDBJ whole genome shotgun (WGS) entry which is preliminary data.</text>
</comment>
<protein>
    <submittedName>
        <fullName evidence="2">Uncharacterized protein</fullName>
    </submittedName>
</protein>
<keyword evidence="1" id="KW-0472">Membrane</keyword>
<gene>
    <name evidence="2" type="ORF">DIE28_17555</name>
</gene>
<evidence type="ECO:0000313" key="2">
    <source>
        <dbReference type="EMBL" id="RDW11768.1"/>
    </source>
</evidence>
<keyword evidence="3" id="KW-1185">Reference proteome</keyword>
<reference evidence="2 3" key="1">
    <citation type="submission" date="2018-05" db="EMBL/GenBank/DDBJ databases">
        <title>Whole genome sequencing of Paracoccus thiocyanatus SST.</title>
        <authorList>
            <person name="Ghosh W."/>
            <person name="Rameez M.J."/>
            <person name="Roy C."/>
        </authorList>
    </citation>
    <scope>NUCLEOTIDE SEQUENCE [LARGE SCALE GENOMIC DNA]</scope>
    <source>
        <strain evidence="2 3">SST</strain>
    </source>
</reference>
<evidence type="ECO:0000313" key="3">
    <source>
        <dbReference type="Proteomes" id="UP000256679"/>
    </source>
</evidence>
<dbReference type="Proteomes" id="UP000256679">
    <property type="component" value="Unassembled WGS sequence"/>
</dbReference>
<keyword evidence="1" id="KW-1133">Transmembrane helix</keyword>